<dbReference type="PANTHER" id="PTHR46309">
    <property type="entry name" value="PHD FINGER PROTEIN 12"/>
    <property type="match status" value="1"/>
</dbReference>
<evidence type="ECO:0000259" key="7">
    <source>
        <dbReference type="PROSITE" id="PS50016"/>
    </source>
</evidence>
<comment type="caution">
    <text evidence="8">The sequence shown here is derived from an EMBL/GenBank/DDBJ whole genome shotgun (WGS) entry which is preliminary data.</text>
</comment>
<evidence type="ECO:0000313" key="9">
    <source>
        <dbReference type="Proteomes" id="UP000436088"/>
    </source>
</evidence>
<dbReference type="Pfam" id="PF00628">
    <property type="entry name" value="PHD"/>
    <property type="match status" value="1"/>
</dbReference>
<dbReference type="InterPro" id="IPR019786">
    <property type="entry name" value="Zinc_finger_PHD-type_CS"/>
</dbReference>
<dbReference type="GO" id="GO:0005634">
    <property type="term" value="C:nucleus"/>
    <property type="evidence" value="ECO:0007669"/>
    <property type="project" value="UniProtKB-SubCell"/>
</dbReference>
<accession>A0A6A2WCY8</accession>
<dbReference type="InterPro" id="IPR013083">
    <property type="entry name" value="Znf_RING/FYVE/PHD"/>
</dbReference>
<evidence type="ECO:0000313" key="8">
    <source>
        <dbReference type="EMBL" id="KAE8656122.1"/>
    </source>
</evidence>
<organism evidence="8 9">
    <name type="scientific">Hibiscus syriacus</name>
    <name type="common">Rose of Sharon</name>
    <dbReference type="NCBI Taxonomy" id="106335"/>
    <lineage>
        <taxon>Eukaryota</taxon>
        <taxon>Viridiplantae</taxon>
        <taxon>Streptophyta</taxon>
        <taxon>Embryophyta</taxon>
        <taxon>Tracheophyta</taxon>
        <taxon>Spermatophyta</taxon>
        <taxon>Magnoliopsida</taxon>
        <taxon>eudicotyledons</taxon>
        <taxon>Gunneridae</taxon>
        <taxon>Pentapetalae</taxon>
        <taxon>rosids</taxon>
        <taxon>malvids</taxon>
        <taxon>Malvales</taxon>
        <taxon>Malvaceae</taxon>
        <taxon>Malvoideae</taxon>
        <taxon>Hibiscus</taxon>
    </lineage>
</organism>
<dbReference type="Pfam" id="PF16135">
    <property type="entry name" value="TDBD"/>
    <property type="match status" value="1"/>
</dbReference>
<evidence type="ECO:0000256" key="2">
    <source>
        <dbReference type="ARBA" id="ARBA00022723"/>
    </source>
</evidence>
<protein>
    <submittedName>
        <fullName evidence="8">Galactose oxidase/kelch repeat superfamily protein</fullName>
    </submittedName>
</protein>
<proteinExistence type="predicted"/>
<comment type="subcellular location">
    <subcellularLocation>
        <location evidence="1">Nucleus</location>
    </subcellularLocation>
</comment>
<dbReference type="InterPro" id="IPR054292">
    <property type="entry name" value="DUF7028"/>
</dbReference>
<evidence type="ECO:0000256" key="3">
    <source>
        <dbReference type="ARBA" id="ARBA00022771"/>
    </source>
</evidence>
<dbReference type="InterPro" id="IPR019787">
    <property type="entry name" value="Znf_PHD-finger"/>
</dbReference>
<keyword evidence="3 6" id="KW-0863">Zinc-finger</keyword>
<dbReference type="AlphaFoldDB" id="A0A6A2WCY8"/>
<dbReference type="Pfam" id="PF22970">
    <property type="entry name" value="DUF7028"/>
    <property type="match status" value="1"/>
</dbReference>
<sequence>MDNESSMFAVESGEGCEDVLKWNYHGGSGRPEKNAGELLLRAKRYLSAKGWIFRHVDEIGKEVVRYQSPHGEVYSSLRMACKSYIDQGLEEGRIRNVEPKKPRKIKCLSLENQSVPKSVQSESLRRGKTLKKQECCEGLVSSRNPRTVLSWLIDNNVVSEPGNVYYRSKTGTPLIKGRTTRDGIQCNCCSKGFTLTAFEEHAGSTNHRPAANIILDDGTGRSLSDCQRQARDSMRVTISTSSTHSSRKIVKAADSFQHENDEVCSACCRGGDLIGCEYCPSAFHMKCLGLKEIPNCQWFCPHCCCGICGIGCVKDKTFFYLSSMRA</sequence>
<keyword evidence="2" id="KW-0479">Metal-binding</keyword>
<keyword evidence="5" id="KW-0539">Nucleus</keyword>
<reference evidence="8" key="1">
    <citation type="submission" date="2019-09" db="EMBL/GenBank/DDBJ databases">
        <title>Draft genome information of white flower Hibiscus syriacus.</title>
        <authorList>
            <person name="Kim Y.-M."/>
        </authorList>
    </citation>
    <scope>NUCLEOTIDE SEQUENCE [LARGE SCALE GENOMIC DNA]</scope>
    <source>
        <strain evidence="8">YM2019G1</strain>
    </source>
</reference>
<dbReference type="PROSITE" id="PS50016">
    <property type="entry name" value="ZF_PHD_2"/>
    <property type="match status" value="1"/>
</dbReference>
<dbReference type="PROSITE" id="PS01359">
    <property type="entry name" value="ZF_PHD_1"/>
    <property type="match status" value="1"/>
</dbReference>
<dbReference type="SUPFAM" id="SSF57903">
    <property type="entry name" value="FYVE/PHD zinc finger"/>
    <property type="match status" value="1"/>
</dbReference>
<dbReference type="Proteomes" id="UP000436088">
    <property type="component" value="Unassembled WGS sequence"/>
</dbReference>
<name>A0A6A2WCY8_HIBSY</name>
<dbReference type="InterPro" id="IPR042163">
    <property type="entry name" value="PHF12"/>
</dbReference>
<keyword evidence="9" id="KW-1185">Reference proteome</keyword>
<dbReference type="PANTHER" id="PTHR46309:SF12">
    <property type="entry name" value="GB|AAC80581.1"/>
    <property type="match status" value="1"/>
</dbReference>
<dbReference type="GO" id="GO:0008270">
    <property type="term" value="F:zinc ion binding"/>
    <property type="evidence" value="ECO:0007669"/>
    <property type="project" value="UniProtKB-KW"/>
</dbReference>
<evidence type="ECO:0000256" key="6">
    <source>
        <dbReference type="PROSITE-ProRule" id="PRU00146"/>
    </source>
</evidence>
<evidence type="ECO:0000256" key="5">
    <source>
        <dbReference type="ARBA" id="ARBA00023242"/>
    </source>
</evidence>
<evidence type="ECO:0000256" key="1">
    <source>
        <dbReference type="ARBA" id="ARBA00004123"/>
    </source>
</evidence>
<dbReference type="Gene3D" id="3.30.40.10">
    <property type="entry name" value="Zinc/RING finger domain, C3HC4 (zinc finger)"/>
    <property type="match status" value="1"/>
</dbReference>
<dbReference type="InterPro" id="IPR032308">
    <property type="entry name" value="TDBD"/>
</dbReference>
<dbReference type="EMBL" id="VEPZ02001771">
    <property type="protein sequence ID" value="KAE8656122.1"/>
    <property type="molecule type" value="Genomic_DNA"/>
</dbReference>
<dbReference type="GO" id="GO:0006357">
    <property type="term" value="P:regulation of transcription by RNA polymerase II"/>
    <property type="evidence" value="ECO:0007669"/>
    <property type="project" value="TreeGrafter"/>
</dbReference>
<gene>
    <name evidence="8" type="ORF">F3Y22_tig00117010pilonHSYRG00109</name>
</gene>
<keyword evidence="4" id="KW-0862">Zinc</keyword>
<feature type="domain" description="PHD-type" evidence="7">
    <location>
        <begin position="261"/>
        <end position="306"/>
    </location>
</feature>
<dbReference type="SMART" id="SM00249">
    <property type="entry name" value="PHD"/>
    <property type="match status" value="1"/>
</dbReference>
<evidence type="ECO:0000256" key="4">
    <source>
        <dbReference type="ARBA" id="ARBA00022833"/>
    </source>
</evidence>
<dbReference type="InterPro" id="IPR011011">
    <property type="entry name" value="Znf_FYVE_PHD"/>
</dbReference>
<dbReference type="GO" id="GO:0003714">
    <property type="term" value="F:transcription corepressor activity"/>
    <property type="evidence" value="ECO:0007669"/>
    <property type="project" value="InterPro"/>
</dbReference>
<dbReference type="InterPro" id="IPR001965">
    <property type="entry name" value="Znf_PHD"/>
</dbReference>